<dbReference type="RefSeq" id="XP_005108685.1">
    <property type="nucleotide sequence ID" value="XM_005108628.3"/>
</dbReference>
<dbReference type="GeneID" id="101861988"/>
<evidence type="ECO:0000313" key="2">
    <source>
        <dbReference type="Proteomes" id="UP000694888"/>
    </source>
</evidence>
<feature type="compositionally biased region" description="Low complexity" evidence="1">
    <location>
        <begin position="199"/>
        <end position="212"/>
    </location>
</feature>
<keyword evidence="2" id="KW-1185">Reference proteome</keyword>
<sequence>MSVERDFVVPDHVALSLAKSGDLAVEIFLKVLACSESKTSLRESEGQTAAQPLPSGNRRLEERRSEQKILETQRKSTEKRHRTNRENPLTTHHHGSSAGDGDFVGRDDFDRGDSYTLVDGAMRNMQTHLGQISCLCENFFERCPTSRLNAADKRHCGRFHSGGLNQPKAKQWRRSREQEKSRAAQHFDSTSSESEESRQSSSACDSDASVLSRLTEEPEHLNQKYMDLIDRLPYSKSYTMKKSRSEVHHPTGYRSEKSDSVESKQQMTSKMVPVSVHNKQSKSGGRIVQREAPHMARSSSDVSSKHVSFSSTRSTVISPVGARIPRTQTASGSGSLSSASSRTRKSLSEKDRASTASQGVKILTRPGSFVIRKTLQTKDSHTVSVRPGEFVVVNFQDH</sequence>
<feature type="region of interest" description="Disordered" evidence="1">
    <location>
        <begin position="319"/>
        <end position="358"/>
    </location>
</feature>
<feature type="region of interest" description="Disordered" evidence="1">
    <location>
        <begin position="240"/>
        <end position="286"/>
    </location>
</feature>
<reference evidence="3" key="1">
    <citation type="submission" date="2025-08" db="UniProtKB">
        <authorList>
            <consortium name="RefSeq"/>
        </authorList>
    </citation>
    <scope>IDENTIFICATION</scope>
</reference>
<evidence type="ECO:0000256" key="1">
    <source>
        <dbReference type="SAM" id="MobiDB-lite"/>
    </source>
</evidence>
<feature type="compositionally biased region" description="Low complexity" evidence="1">
    <location>
        <begin position="329"/>
        <end position="341"/>
    </location>
</feature>
<accession>A0ABM0K4P1</accession>
<organism evidence="2 3">
    <name type="scientific">Aplysia californica</name>
    <name type="common">California sea hare</name>
    <dbReference type="NCBI Taxonomy" id="6500"/>
    <lineage>
        <taxon>Eukaryota</taxon>
        <taxon>Metazoa</taxon>
        <taxon>Spiralia</taxon>
        <taxon>Lophotrochozoa</taxon>
        <taxon>Mollusca</taxon>
        <taxon>Gastropoda</taxon>
        <taxon>Heterobranchia</taxon>
        <taxon>Euthyneura</taxon>
        <taxon>Tectipleura</taxon>
        <taxon>Aplysiida</taxon>
        <taxon>Aplysioidea</taxon>
        <taxon>Aplysiidae</taxon>
        <taxon>Aplysia</taxon>
    </lineage>
</organism>
<proteinExistence type="predicted"/>
<name>A0ABM0K4P1_APLCA</name>
<feature type="region of interest" description="Disordered" evidence="1">
    <location>
        <begin position="291"/>
        <end position="310"/>
    </location>
</feature>
<feature type="region of interest" description="Disordered" evidence="1">
    <location>
        <begin position="39"/>
        <end position="106"/>
    </location>
</feature>
<feature type="compositionally biased region" description="Low complexity" evidence="1">
    <location>
        <begin position="298"/>
        <end position="310"/>
    </location>
</feature>
<feature type="compositionally biased region" description="Basic and acidic residues" evidence="1">
    <location>
        <begin position="243"/>
        <end position="262"/>
    </location>
</feature>
<protein>
    <submittedName>
        <fullName evidence="3">Uncharacterized protein LOC101861988</fullName>
    </submittedName>
</protein>
<feature type="compositionally biased region" description="Basic and acidic residues" evidence="1">
    <location>
        <begin position="58"/>
        <end position="76"/>
    </location>
</feature>
<feature type="region of interest" description="Disordered" evidence="1">
    <location>
        <begin position="155"/>
        <end position="216"/>
    </location>
</feature>
<evidence type="ECO:0000313" key="3">
    <source>
        <dbReference type="RefSeq" id="XP_005108685.1"/>
    </source>
</evidence>
<gene>
    <name evidence="3" type="primary">LOC101861988</name>
</gene>
<dbReference type="Proteomes" id="UP000694888">
    <property type="component" value="Unplaced"/>
</dbReference>